<evidence type="ECO:0000256" key="1">
    <source>
        <dbReference type="SAM" id="MobiDB-lite"/>
    </source>
</evidence>
<feature type="compositionally biased region" description="Acidic residues" evidence="1">
    <location>
        <begin position="110"/>
        <end position="119"/>
    </location>
</feature>
<reference evidence="2" key="1">
    <citation type="submission" date="2025-08" db="UniProtKB">
        <authorList>
            <consortium name="RefSeq"/>
        </authorList>
    </citation>
    <scope>IDENTIFICATION</scope>
</reference>
<sequence length="365" mass="40033">MEHESGHLDAPCDSRPRGLGSEPSLDLYICRILMARFSKGSMGGLGKDAVMRPPSSEEETSTPVLKPAKDKKRKLTSTSEDPKPKKNPVRKPKKDTVAPPADVIQWLREEEVEDEDDGSDLVARVKKTIEAPKAAESVVVEEIPPRAEGVLEKDSGKVPESTKIEDASRRDEQRAGMLEEAGSEALRSEENAPSGSLGAIDIGDSSIICTFFDEAIREAQAMRTPEVDGAHGGEDLFHGYFIGVEDSTDLSEASSLLDEAQQALNRGLALHQEAFSKFREELSRCEADLRGLTDERNSLKLLSRETLEEIYARSFDLTDEIIKAKEHEADARALASSDNDDYDGSKSEFENGEDLDGEEVAPEEN</sequence>
<accession>A0A1S3ZAG1</accession>
<feature type="compositionally biased region" description="Basic and acidic residues" evidence="1">
    <location>
        <begin position="153"/>
        <end position="174"/>
    </location>
</feature>
<feature type="compositionally biased region" description="Acidic residues" evidence="1">
    <location>
        <begin position="350"/>
        <end position="365"/>
    </location>
</feature>
<dbReference type="PaxDb" id="4097-A0A1S3ZAG1"/>
<feature type="region of interest" description="Disordered" evidence="1">
    <location>
        <begin position="1"/>
        <end position="22"/>
    </location>
</feature>
<proteinExistence type="predicted"/>
<feature type="region of interest" description="Disordered" evidence="1">
    <location>
        <begin position="330"/>
        <end position="365"/>
    </location>
</feature>
<evidence type="ECO:0000313" key="2">
    <source>
        <dbReference type="RefSeq" id="XP_016461212.1"/>
    </source>
</evidence>
<gene>
    <name evidence="2" type="primary">LOC107784581</name>
</gene>
<dbReference type="KEGG" id="nta:107784581"/>
<feature type="region of interest" description="Disordered" evidence="1">
    <location>
        <begin position="40"/>
        <end position="119"/>
    </location>
</feature>
<feature type="compositionally biased region" description="Basic and acidic residues" evidence="1">
    <location>
        <begin position="1"/>
        <end position="16"/>
    </location>
</feature>
<organism evidence="2">
    <name type="scientific">Nicotiana tabacum</name>
    <name type="common">Common tobacco</name>
    <dbReference type="NCBI Taxonomy" id="4097"/>
    <lineage>
        <taxon>Eukaryota</taxon>
        <taxon>Viridiplantae</taxon>
        <taxon>Streptophyta</taxon>
        <taxon>Embryophyta</taxon>
        <taxon>Tracheophyta</taxon>
        <taxon>Spermatophyta</taxon>
        <taxon>Magnoliopsida</taxon>
        <taxon>eudicotyledons</taxon>
        <taxon>Gunneridae</taxon>
        <taxon>Pentapetalae</taxon>
        <taxon>asterids</taxon>
        <taxon>lamiids</taxon>
        <taxon>Solanales</taxon>
        <taxon>Solanaceae</taxon>
        <taxon>Nicotianoideae</taxon>
        <taxon>Nicotianeae</taxon>
        <taxon>Nicotiana</taxon>
    </lineage>
</organism>
<dbReference type="OrthoDB" id="10351193at2759"/>
<dbReference type="RefSeq" id="XP_016461212.1">
    <property type="nucleotide sequence ID" value="XM_016605726.1"/>
</dbReference>
<protein>
    <submittedName>
        <fullName evidence="2">Uncharacterized protein</fullName>
    </submittedName>
</protein>
<feature type="region of interest" description="Disordered" evidence="1">
    <location>
        <begin position="153"/>
        <end position="198"/>
    </location>
</feature>
<dbReference type="AlphaFoldDB" id="A0A1S3ZAG1"/>
<name>A0A1S3ZAG1_TOBAC</name>